<dbReference type="STRING" id="227084.SAMN05421855_104148"/>
<gene>
    <name evidence="1" type="ORF">SAMN05421855_104148</name>
</gene>
<keyword evidence="2" id="KW-1185">Reference proteome</keyword>
<dbReference type="Proteomes" id="UP000199321">
    <property type="component" value="Unassembled WGS sequence"/>
</dbReference>
<organism evidence="1 2">
    <name type="scientific">Ulvibacter litoralis</name>
    <dbReference type="NCBI Taxonomy" id="227084"/>
    <lineage>
        <taxon>Bacteria</taxon>
        <taxon>Pseudomonadati</taxon>
        <taxon>Bacteroidota</taxon>
        <taxon>Flavobacteriia</taxon>
        <taxon>Flavobacteriales</taxon>
        <taxon>Flavobacteriaceae</taxon>
        <taxon>Ulvibacter</taxon>
    </lineage>
</organism>
<name>A0A1G7HKC3_9FLAO</name>
<dbReference type="RefSeq" id="WP_093144806.1">
    <property type="nucleotide sequence ID" value="NZ_BMWO01000004.1"/>
</dbReference>
<reference evidence="1 2" key="1">
    <citation type="submission" date="2016-10" db="EMBL/GenBank/DDBJ databases">
        <authorList>
            <person name="de Groot N.N."/>
        </authorList>
    </citation>
    <scope>NUCLEOTIDE SEQUENCE [LARGE SCALE GENOMIC DNA]</scope>
    <source>
        <strain evidence="1 2">DSM 16195</strain>
    </source>
</reference>
<sequence length="79" mass="9626">MIENNPFWEIHPMHLNGYFVSVRGDVKLTELSENKTKVENITWYRIHITPMFYWKFWGNTIVKRFQDSYLKSLKITSEK</sequence>
<protein>
    <recommendedName>
        <fullName evidence="3">Polyketide cyclase / dehydrase and lipid transport</fullName>
    </recommendedName>
</protein>
<evidence type="ECO:0000313" key="1">
    <source>
        <dbReference type="EMBL" id="SDF00932.1"/>
    </source>
</evidence>
<proteinExistence type="predicted"/>
<evidence type="ECO:0008006" key="3">
    <source>
        <dbReference type="Google" id="ProtNLM"/>
    </source>
</evidence>
<dbReference type="OrthoDB" id="118637at2"/>
<evidence type="ECO:0000313" key="2">
    <source>
        <dbReference type="Proteomes" id="UP000199321"/>
    </source>
</evidence>
<dbReference type="EMBL" id="FNBA01000004">
    <property type="protein sequence ID" value="SDF00932.1"/>
    <property type="molecule type" value="Genomic_DNA"/>
</dbReference>
<dbReference type="AlphaFoldDB" id="A0A1G7HKC3"/>
<accession>A0A1G7HKC3</accession>